<evidence type="ECO:0000259" key="3">
    <source>
        <dbReference type="Pfam" id="PF19040"/>
    </source>
</evidence>
<dbReference type="Pfam" id="PF19040">
    <property type="entry name" value="SGNH"/>
    <property type="match status" value="1"/>
</dbReference>
<name>A0ABV7HYY3_9GAMM</name>
<keyword evidence="4" id="KW-0012">Acyltransferase</keyword>
<feature type="domain" description="SGNH" evidence="3">
    <location>
        <begin position="411"/>
        <end position="620"/>
    </location>
</feature>
<feature type="transmembrane region" description="Helical" evidence="1">
    <location>
        <begin position="284"/>
        <end position="306"/>
    </location>
</feature>
<dbReference type="RefSeq" id="WP_382417968.1">
    <property type="nucleotide sequence ID" value="NZ_AP031500.1"/>
</dbReference>
<keyword evidence="1" id="KW-0812">Transmembrane</keyword>
<gene>
    <name evidence="4" type="ORF">ACFOEB_15630</name>
</gene>
<feature type="transmembrane region" description="Helical" evidence="1">
    <location>
        <begin position="170"/>
        <end position="190"/>
    </location>
</feature>
<accession>A0ABV7HYY3</accession>
<feature type="transmembrane region" description="Helical" evidence="1">
    <location>
        <begin position="38"/>
        <end position="61"/>
    </location>
</feature>
<keyword evidence="5" id="KW-1185">Reference proteome</keyword>
<dbReference type="Pfam" id="PF01757">
    <property type="entry name" value="Acyl_transf_3"/>
    <property type="match status" value="1"/>
</dbReference>
<protein>
    <submittedName>
        <fullName evidence="4">Acyltransferase family protein</fullName>
        <ecNumber evidence="4">2.3.1.-</ecNumber>
    </submittedName>
</protein>
<dbReference type="PANTHER" id="PTHR23028:SF53">
    <property type="entry name" value="ACYL_TRANSF_3 DOMAIN-CONTAINING PROTEIN"/>
    <property type="match status" value="1"/>
</dbReference>
<feature type="transmembrane region" description="Helical" evidence="1">
    <location>
        <begin position="252"/>
        <end position="272"/>
    </location>
</feature>
<organism evidence="4 5">
    <name type="scientific">Gilvimarinus japonicus</name>
    <dbReference type="NCBI Taxonomy" id="1796469"/>
    <lineage>
        <taxon>Bacteria</taxon>
        <taxon>Pseudomonadati</taxon>
        <taxon>Pseudomonadota</taxon>
        <taxon>Gammaproteobacteria</taxon>
        <taxon>Cellvibrionales</taxon>
        <taxon>Cellvibrionaceae</taxon>
        <taxon>Gilvimarinus</taxon>
    </lineage>
</organism>
<feature type="transmembrane region" description="Helical" evidence="1">
    <location>
        <begin position="318"/>
        <end position="336"/>
    </location>
</feature>
<dbReference type="PANTHER" id="PTHR23028">
    <property type="entry name" value="ACETYLTRANSFERASE"/>
    <property type="match status" value="1"/>
</dbReference>
<keyword evidence="1" id="KW-1133">Transmembrane helix</keyword>
<evidence type="ECO:0000259" key="2">
    <source>
        <dbReference type="Pfam" id="PF01757"/>
    </source>
</evidence>
<proteinExistence type="predicted"/>
<feature type="transmembrane region" description="Helical" evidence="1">
    <location>
        <begin position="348"/>
        <end position="371"/>
    </location>
</feature>
<sequence>MRLVSEVNGGQSGYFPHIDGLRALAVICVILYHLELTLFGGGFIGVDVFFVISGYLITAHIRQSVRRKEFSFRGFYAKRARRLLPALFATLLFTLLAGWFIFPAANYDRLATETIFSVFSVSNFLFWNESGYFDGASTLKPLLHTWSLSVEEQFYLFWPLLLCFIKKEKVVFSVLIVMGAASLIAAELLVRKEPALVFYMMPFRIVEFSIGGVLVWLGGQLRLRAYTHEVLCLVGLAAVIVPVFLYSESTTFPGFAAVIPCVGAALIILFGEKTYVGLCLRLRPVVYAGLISYSLYLVHWPLIVLYKYGLSRFLVTDKLLLLLAIFLLAVLMYHFVETPFRKRGSFAVFGPRAFVAAMMVMFVSLVGVSWVTKEKAGWPDRFGFEQLTSEKIKQGKSDRFQLIQKNCQARGWDVCEVPSEDFRKNVLILGDSHAADALNILQLAYPDKYYVKRSLGGCPPAVGDTLKRIQGDWSNYEECKALNEQRLSSEFLGQFDTIVIGLYWGTYKPEDLLETYEYIQDVADASLIVFGNYLALNKPMSDLFNQRVDPRIFTDYVASFALFDERLQELSRNRYRYLSKKSLFCTAESLSGCKIQFGSAPYSYDQHHLSFEATEFASKRLKELYPSWDDLQLNALNH</sequence>
<dbReference type="GO" id="GO:0016746">
    <property type="term" value="F:acyltransferase activity"/>
    <property type="evidence" value="ECO:0007669"/>
    <property type="project" value="UniProtKB-KW"/>
</dbReference>
<keyword evidence="1" id="KW-0472">Membrane</keyword>
<keyword evidence="4" id="KW-0808">Transferase</keyword>
<dbReference type="InterPro" id="IPR002656">
    <property type="entry name" value="Acyl_transf_3_dom"/>
</dbReference>
<feature type="domain" description="Acyltransferase 3" evidence="2">
    <location>
        <begin position="18"/>
        <end position="332"/>
    </location>
</feature>
<dbReference type="EMBL" id="JBHRTL010000031">
    <property type="protein sequence ID" value="MFC3156642.1"/>
    <property type="molecule type" value="Genomic_DNA"/>
</dbReference>
<evidence type="ECO:0000313" key="5">
    <source>
        <dbReference type="Proteomes" id="UP001595548"/>
    </source>
</evidence>
<feature type="transmembrane region" description="Helical" evidence="1">
    <location>
        <begin position="143"/>
        <end position="163"/>
    </location>
</feature>
<feature type="transmembrane region" description="Helical" evidence="1">
    <location>
        <begin position="196"/>
        <end position="218"/>
    </location>
</feature>
<dbReference type="InterPro" id="IPR050879">
    <property type="entry name" value="Acyltransferase_3"/>
</dbReference>
<dbReference type="EC" id="2.3.1.-" evidence="4"/>
<comment type="caution">
    <text evidence="4">The sequence shown here is derived from an EMBL/GenBank/DDBJ whole genome shotgun (WGS) entry which is preliminary data.</text>
</comment>
<dbReference type="InterPro" id="IPR043968">
    <property type="entry name" value="SGNH"/>
</dbReference>
<feature type="transmembrane region" description="Helical" evidence="1">
    <location>
        <begin position="230"/>
        <end position="246"/>
    </location>
</feature>
<evidence type="ECO:0000313" key="4">
    <source>
        <dbReference type="EMBL" id="MFC3156642.1"/>
    </source>
</evidence>
<feature type="transmembrane region" description="Helical" evidence="1">
    <location>
        <begin position="82"/>
        <end position="102"/>
    </location>
</feature>
<evidence type="ECO:0000256" key="1">
    <source>
        <dbReference type="SAM" id="Phobius"/>
    </source>
</evidence>
<dbReference type="Proteomes" id="UP001595548">
    <property type="component" value="Unassembled WGS sequence"/>
</dbReference>
<reference evidence="5" key="1">
    <citation type="journal article" date="2019" name="Int. J. Syst. Evol. Microbiol.">
        <title>The Global Catalogue of Microorganisms (GCM) 10K type strain sequencing project: providing services to taxonomists for standard genome sequencing and annotation.</title>
        <authorList>
            <consortium name="The Broad Institute Genomics Platform"/>
            <consortium name="The Broad Institute Genome Sequencing Center for Infectious Disease"/>
            <person name="Wu L."/>
            <person name="Ma J."/>
        </authorList>
    </citation>
    <scope>NUCLEOTIDE SEQUENCE [LARGE SCALE GENOMIC DNA]</scope>
    <source>
        <strain evidence="5">KCTC 52141</strain>
    </source>
</reference>